<sequence length="49" mass="5121">MSDQDHTTEKQSACWPNALERAVGTQNSPAPPGVVSGTIKGKAREGTNP</sequence>
<proteinExistence type="predicted"/>
<accession>A0ABY5ZQD2</accession>
<name>A0ABY5ZQD2_9BACT</name>
<evidence type="ECO:0000256" key="1">
    <source>
        <dbReference type="SAM" id="MobiDB-lite"/>
    </source>
</evidence>
<feature type="region of interest" description="Disordered" evidence="1">
    <location>
        <begin position="1"/>
        <end position="49"/>
    </location>
</feature>
<evidence type="ECO:0000313" key="2">
    <source>
        <dbReference type="EMBL" id="UWZ80813.1"/>
    </source>
</evidence>
<gene>
    <name evidence="2" type="ORF">L9S41_05270</name>
</gene>
<organism evidence="2 3">
    <name type="scientific">Geoalkalibacter halelectricus</name>
    <dbReference type="NCBI Taxonomy" id="2847045"/>
    <lineage>
        <taxon>Bacteria</taxon>
        <taxon>Pseudomonadati</taxon>
        <taxon>Thermodesulfobacteriota</taxon>
        <taxon>Desulfuromonadia</taxon>
        <taxon>Desulfuromonadales</taxon>
        <taxon>Geoalkalibacteraceae</taxon>
        <taxon>Geoalkalibacter</taxon>
    </lineage>
</organism>
<reference evidence="2" key="1">
    <citation type="journal article" date="2022" name="Environ. Microbiol.">
        <title>Geoalkalibacter halelectricus SAP #1 sp. nov. possessing extracellular electron transfer and mineral#reducing capabilities from a haloalkaline environment.</title>
        <authorList>
            <person name="Yadav S."/>
            <person name="Singh R."/>
            <person name="Sundharam S.S."/>
            <person name="Chaudhary S."/>
            <person name="Krishnamurthi S."/>
            <person name="Patil S.A."/>
        </authorList>
    </citation>
    <scope>NUCLEOTIDE SEQUENCE</scope>
    <source>
        <strain evidence="2">SAP-1</strain>
    </source>
</reference>
<dbReference type="Proteomes" id="UP001060414">
    <property type="component" value="Chromosome"/>
</dbReference>
<keyword evidence="3" id="KW-1185">Reference proteome</keyword>
<dbReference type="RefSeq" id="WP_260749179.1">
    <property type="nucleotide sequence ID" value="NZ_CP092109.1"/>
</dbReference>
<protein>
    <submittedName>
        <fullName evidence="2">Uncharacterized protein</fullName>
    </submittedName>
</protein>
<evidence type="ECO:0000313" key="3">
    <source>
        <dbReference type="Proteomes" id="UP001060414"/>
    </source>
</evidence>
<dbReference type="EMBL" id="CP092109">
    <property type="protein sequence ID" value="UWZ80813.1"/>
    <property type="molecule type" value="Genomic_DNA"/>
</dbReference>